<comment type="caution">
    <text evidence="1">The sequence shown here is derived from an EMBL/GenBank/DDBJ whole genome shotgun (WGS) entry which is preliminary data.</text>
</comment>
<evidence type="ECO:0000313" key="2">
    <source>
        <dbReference type="Proteomes" id="UP001518140"/>
    </source>
</evidence>
<organism evidence="1 2">
    <name type="scientific">Streptomyces ureilyticus</name>
    <dbReference type="NCBI Taxonomy" id="1775131"/>
    <lineage>
        <taxon>Bacteria</taxon>
        <taxon>Bacillati</taxon>
        <taxon>Actinomycetota</taxon>
        <taxon>Actinomycetes</taxon>
        <taxon>Kitasatosporales</taxon>
        <taxon>Streptomycetaceae</taxon>
        <taxon>Streptomyces</taxon>
    </lineage>
</organism>
<sequence>MSTCGCGHAEPPDGVVQVSSLYLPEAGIGCGIGGGAACALADLNPKREPGHTRLLAQESGHTGTVAPYDPDARARYRWTVGHQAAFMVWRLTSEALMPLATSDAPNPAAVAQAALLQDICSALFVYTGSCSADRYAATVRTDMRACAPAFSGEWAADYAPLPGLLHRVRARHPAQRIAPLLEAVTAGHQVHRAMAARLVPGGASLLRQAGRRPGLGPTSAERTRYDTFFRVERRPVCQDGFNTQLLCRAGQMLRDIAVHGLDDADAPPLPLGEGPVVSLLQELATTVTRQESPVPL</sequence>
<keyword evidence="2" id="KW-1185">Reference proteome</keyword>
<reference evidence="1 2" key="1">
    <citation type="submission" date="2020-02" db="EMBL/GenBank/DDBJ databases">
        <title>Whole-genome analyses of novel actinobacteria.</title>
        <authorList>
            <person name="Sahin N."/>
            <person name="Tokatli A."/>
        </authorList>
    </citation>
    <scope>NUCLEOTIDE SEQUENCE [LARGE SCALE GENOMIC DNA]</scope>
    <source>
        <strain evidence="1 2">YC419</strain>
    </source>
</reference>
<name>A0ABX0E5L0_9ACTN</name>
<proteinExistence type="predicted"/>
<dbReference type="Proteomes" id="UP001518140">
    <property type="component" value="Unassembled WGS sequence"/>
</dbReference>
<protein>
    <submittedName>
        <fullName evidence="1">Uncharacterized protein</fullName>
    </submittedName>
</protein>
<accession>A0ABX0E5L0</accession>
<dbReference type="EMBL" id="JAAKZX010000271">
    <property type="protein sequence ID" value="NGO48584.1"/>
    <property type="molecule type" value="Genomic_DNA"/>
</dbReference>
<dbReference type="RefSeq" id="WP_165345064.1">
    <property type="nucleotide sequence ID" value="NZ_JAAKZX010000271.1"/>
</dbReference>
<evidence type="ECO:0000313" key="1">
    <source>
        <dbReference type="EMBL" id="NGO48584.1"/>
    </source>
</evidence>
<gene>
    <name evidence="1" type="ORF">G6048_43090</name>
</gene>